<dbReference type="GO" id="GO:0004252">
    <property type="term" value="F:serine-type endopeptidase activity"/>
    <property type="evidence" value="ECO:0007669"/>
    <property type="project" value="InterPro"/>
</dbReference>
<protein>
    <submittedName>
        <fullName evidence="2">ATPase family protein associated with various cellular activities (AAA)</fullName>
    </submittedName>
</protein>
<reference evidence="3" key="1">
    <citation type="submission" date="2017-08" db="EMBL/GenBank/DDBJ databases">
        <authorList>
            <person name="Varghese N."/>
            <person name="Submissions S."/>
        </authorList>
    </citation>
    <scope>NUCLEOTIDE SEQUENCE [LARGE SCALE GENOMIC DNA]</scope>
    <source>
        <strain evidence="3">JA234</strain>
    </source>
</reference>
<dbReference type="SUPFAM" id="SSF52540">
    <property type="entry name" value="P-loop containing nucleoside triphosphate hydrolases"/>
    <property type="match status" value="1"/>
</dbReference>
<organism evidence="2 3">
    <name type="scientific">Cereibacter ovatus</name>
    <dbReference type="NCBI Taxonomy" id="439529"/>
    <lineage>
        <taxon>Bacteria</taxon>
        <taxon>Pseudomonadati</taxon>
        <taxon>Pseudomonadota</taxon>
        <taxon>Alphaproteobacteria</taxon>
        <taxon>Rhodobacterales</taxon>
        <taxon>Paracoccaceae</taxon>
        <taxon>Cereibacter</taxon>
    </lineage>
</organism>
<dbReference type="SMART" id="SM00382">
    <property type="entry name" value="AAA"/>
    <property type="match status" value="1"/>
</dbReference>
<accession>A0A285CNA1</accession>
<dbReference type="InterPro" id="IPR003593">
    <property type="entry name" value="AAA+_ATPase"/>
</dbReference>
<gene>
    <name evidence="2" type="ORF">SAMN05878503_1032</name>
</gene>
<dbReference type="GO" id="GO:0004176">
    <property type="term" value="F:ATP-dependent peptidase activity"/>
    <property type="evidence" value="ECO:0007669"/>
    <property type="project" value="InterPro"/>
</dbReference>
<dbReference type="RefSeq" id="WP_097029488.1">
    <property type="nucleotide sequence ID" value="NZ_OAOQ01000003.1"/>
</dbReference>
<dbReference type="Pfam" id="PF00004">
    <property type="entry name" value="AAA"/>
    <property type="match status" value="1"/>
</dbReference>
<dbReference type="AlphaFoldDB" id="A0A285CNA1"/>
<feature type="domain" description="AAA+ ATPase" evidence="1">
    <location>
        <begin position="151"/>
        <end position="303"/>
    </location>
</feature>
<dbReference type="GO" id="GO:0005524">
    <property type="term" value="F:ATP binding"/>
    <property type="evidence" value="ECO:0007669"/>
    <property type="project" value="InterPro"/>
</dbReference>
<dbReference type="GO" id="GO:0016887">
    <property type="term" value="F:ATP hydrolysis activity"/>
    <property type="evidence" value="ECO:0007669"/>
    <property type="project" value="InterPro"/>
</dbReference>
<dbReference type="PANTHER" id="PTHR43718">
    <property type="entry name" value="LON PROTEASE"/>
    <property type="match status" value="1"/>
</dbReference>
<keyword evidence="3" id="KW-1185">Reference proteome</keyword>
<dbReference type="InterPro" id="IPR003959">
    <property type="entry name" value="ATPase_AAA_core"/>
</dbReference>
<dbReference type="GO" id="GO:0006515">
    <property type="term" value="P:protein quality control for misfolded or incompletely synthesized proteins"/>
    <property type="evidence" value="ECO:0007669"/>
    <property type="project" value="TreeGrafter"/>
</dbReference>
<evidence type="ECO:0000259" key="1">
    <source>
        <dbReference type="SMART" id="SM00382"/>
    </source>
</evidence>
<dbReference type="OrthoDB" id="5297432at2"/>
<name>A0A285CNA1_9RHOB</name>
<dbReference type="InterPro" id="IPR027417">
    <property type="entry name" value="P-loop_NTPase"/>
</dbReference>
<evidence type="ECO:0000313" key="2">
    <source>
        <dbReference type="EMBL" id="SNX69017.1"/>
    </source>
</evidence>
<dbReference type="EMBL" id="OAOQ01000003">
    <property type="protein sequence ID" value="SNX69017.1"/>
    <property type="molecule type" value="Genomic_DNA"/>
</dbReference>
<evidence type="ECO:0000313" key="3">
    <source>
        <dbReference type="Proteomes" id="UP000219467"/>
    </source>
</evidence>
<dbReference type="PANTHER" id="PTHR43718:SF2">
    <property type="entry name" value="LON PROTEASE HOMOLOG, MITOCHONDRIAL"/>
    <property type="match status" value="1"/>
</dbReference>
<dbReference type="Gene3D" id="3.40.50.300">
    <property type="entry name" value="P-loop containing nucleotide triphosphate hydrolases"/>
    <property type="match status" value="1"/>
</dbReference>
<dbReference type="InterPro" id="IPR027065">
    <property type="entry name" value="Lon_Prtase"/>
</dbReference>
<proteinExistence type="predicted"/>
<dbReference type="Proteomes" id="UP000219467">
    <property type="component" value="Unassembled WGS sequence"/>
</dbReference>
<sequence length="343" mass="38308">MPRIPITEPIFPDPALSESAIRERLSHHARRLEVRKSGLVIPDHLAAQGKLEEWQQRIALSRTVRERIARRAARISARADRRSPLSRLKREERERFEVLRNGVDLVALPSEHRADEIAAALHAEFPWMGSANEAILHAMRRSVQSGEAGLRLPPMLLDGPPGIGKSRWARRLAGLIGVPEMIFEATNENASFGLVGSQRGWGNAVPGRLVNLILTRLVANPVIVVDEVEKAGEARSHQGRTFSLTDALLPLLEPLSARRWTCPYYEVAFDMGWIIWVLTCNDWRRLPEPLLSRCPPIRLESPSRDHLVAFAGREGARRSLSDASIDAVCTAISWAAVQGHTQH</sequence>